<dbReference type="GO" id="GO:0005829">
    <property type="term" value="C:cytosol"/>
    <property type="evidence" value="ECO:0007669"/>
    <property type="project" value="TreeGrafter"/>
</dbReference>
<dbReference type="PANTHER" id="PTHR24567">
    <property type="entry name" value="CRP FAMILY TRANSCRIPTIONAL REGULATORY PROTEIN"/>
    <property type="match status" value="1"/>
</dbReference>
<dbReference type="SMART" id="SM00419">
    <property type="entry name" value="HTH_CRP"/>
    <property type="match status" value="1"/>
</dbReference>
<dbReference type="InterPro" id="IPR018490">
    <property type="entry name" value="cNMP-bd_dom_sf"/>
</dbReference>
<reference evidence="6" key="1">
    <citation type="submission" date="2021-02" db="EMBL/GenBank/DDBJ databases">
        <title>PHA producing bacteria isolated from coastal sediment in Guangdong, Shenzhen.</title>
        <authorList>
            <person name="Zheng W."/>
            <person name="Yu S."/>
            <person name="Huang Y."/>
        </authorList>
    </citation>
    <scope>NUCLEOTIDE SEQUENCE</scope>
    <source>
        <strain evidence="6">TN14-10</strain>
    </source>
</reference>
<dbReference type="InterPro" id="IPR014710">
    <property type="entry name" value="RmlC-like_jellyroll"/>
</dbReference>
<keyword evidence="3" id="KW-0804">Transcription</keyword>
<evidence type="ECO:0000256" key="3">
    <source>
        <dbReference type="ARBA" id="ARBA00023163"/>
    </source>
</evidence>
<dbReference type="InterPro" id="IPR050397">
    <property type="entry name" value="Env_Response_Regulators"/>
</dbReference>
<dbReference type="EMBL" id="JAFKCZ010000006">
    <property type="protein sequence ID" value="MBN7796954.1"/>
    <property type="molecule type" value="Genomic_DNA"/>
</dbReference>
<evidence type="ECO:0000313" key="6">
    <source>
        <dbReference type="EMBL" id="MBN7796954.1"/>
    </source>
</evidence>
<sequence>MRIIPQMHDFVSGLPAEGREAFERLSTLISVAAGSPVYRQGDESNEVYQLVEGAVRLCNVTEEGREVVTAEFQAGDCIGEMGMVDNLPRVSYAIASRDSVLRVLSRKHFEELTLQFPELKDLLLLTLCRRLRALYALHEEISLSLHQRVARAVLRLAYTHGCNEGEGRLYIKLSQEDLGCMLGATRQSINKELQVLKRAGVLTLEYGRIYVTDLASLEQGYEYLTGMEQITATYGKRQEET</sequence>
<dbReference type="GO" id="GO:0003700">
    <property type="term" value="F:DNA-binding transcription factor activity"/>
    <property type="evidence" value="ECO:0007669"/>
    <property type="project" value="TreeGrafter"/>
</dbReference>
<dbReference type="SUPFAM" id="SSF46785">
    <property type="entry name" value="Winged helix' DNA-binding domain"/>
    <property type="match status" value="1"/>
</dbReference>
<evidence type="ECO:0000259" key="5">
    <source>
        <dbReference type="PROSITE" id="PS51063"/>
    </source>
</evidence>
<dbReference type="AlphaFoldDB" id="A0A939DF12"/>
<accession>A0A939DF12</accession>
<dbReference type="GO" id="GO:0003677">
    <property type="term" value="F:DNA binding"/>
    <property type="evidence" value="ECO:0007669"/>
    <property type="project" value="UniProtKB-KW"/>
</dbReference>
<proteinExistence type="predicted"/>
<evidence type="ECO:0000259" key="4">
    <source>
        <dbReference type="PROSITE" id="PS50042"/>
    </source>
</evidence>
<dbReference type="InterPro" id="IPR036388">
    <property type="entry name" value="WH-like_DNA-bd_sf"/>
</dbReference>
<protein>
    <submittedName>
        <fullName evidence="6">Crp/Fnr family transcriptional regulator</fullName>
    </submittedName>
</protein>
<feature type="domain" description="HTH crp-type" evidence="5">
    <location>
        <begin position="143"/>
        <end position="215"/>
    </location>
</feature>
<dbReference type="PANTHER" id="PTHR24567:SF68">
    <property type="entry name" value="DNA-BINDING TRANSCRIPTIONAL DUAL REGULATOR CRP"/>
    <property type="match status" value="1"/>
</dbReference>
<dbReference type="RefSeq" id="WP_206560392.1">
    <property type="nucleotide sequence ID" value="NZ_JAFKCZ010000006.1"/>
</dbReference>
<dbReference type="CDD" id="cd00038">
    <property type="entry name" value="CAP_ED"/>
    <property type="match status" value="1"/>
</dbReference>
<organism evidence="6 7">
    <name type="scientific">Parahaliea mediterranea</name>
    <dbReference type="NCBI Taxonomy" id="651086"/>
    <lineage>
        <taxon>Bacteria</taxon>
        <taxon>Pseudomonadati</taxon>
        <taxon>Pseudomonadota</taxon>
        <taxon>Gammaproteobacteria</taxon>
        <taxon>Cellvibrionales</taxon>
        <taxon>Halieaceae</taxon>
        <taxon>Parahaliea</taxon>
    </lineage>
</organism>
<evidence type="ECO:0000256" key="2">
    <source>
        <dbReference type="ARBA" id="ARBA00023125"/>
    </source>
</evidence>
<dbReference type="InterPro" id="IPR036390">
    <property type="entry name" value="WH_DNA-bd_sf"/>
</dbReference>
<dbReference type="Gene3D" id="1.10.10.10">
    <property type="entry name" value="Winged helix-like DNA-binding domain superfamily/Winged helix DNA-binding domain"/>
    <property type="match status" value="1"/>
</dbReference>
<dbReference type="Pfam" id="PF00027">
    <property type="entry name" value="cNMP_binding"/>
    <property type="match status" value="1"/>
</dbReference>
<keyword evidence="1" id="KW-0805">Transcription regulation</keyword>
<gene>
    <name evidence="6" type="ORF">JYP50_10145</name>
</gene>
<dbReference type="InterPro" id="IPR000595">
    <property type="entry name" value="cNMP-bd_dom"/>
</dbReference>
<dbReference type="Gene3D" id="2.60.120.10">
    <property type="entry name" value="Jelly Rolls"/>
    <property type="match status" value="1"/>
</dbReference>
<evidence type="ECO:0000256" key="1">
    <source>
        <dbReference type="ARBA" id="ARBA00023015"/>
    </source>
</evidence>
<feature type="domain" description="Cyclic nucleotide-binding" evidence="4">
    <location>
        <begin position="10"/>
        <end position="130"/>
    </location>
</feature>
<dbReference type="Pfam" id="PF13545">
    <property type="entry name" value="HTH_Crp_2"/>
    <property type="match status" value="1"/>
</dbReference>
<keyword evidence="7" id="KW-1185">Reference proteome</keyword>
<evidence type="ECO:0000313" key="7">
    <source>
        <dbReference type="Proteomes" id="UP000664303"/>
    </source>
</evidence>
<dbReference type="SMART" id="SM00100">
    <property type="entry name" value="cNMP"/>
    <property type="match status" value="1"/>
</dbReference>
<name>A0A939DF12_9GAMM</name>
<dbReference type="PROSITE" id="PS50042">
    <property type="entry name" value="CNMP_BINDING_3"/>
    <property type="match status" value="1"/>
</dbReference>
<dbReference type="Proteomes" id="UP000664303">
    <property type="component" value="Unassembled WGS sequence"/>
</dbReference>
<dbReference type="SUPFAM" id="SSF51206">
    <property type="entry name" value="cAMP-binding domain-like"/>
    <property type="match status" value="1"/>
</dbReference>
<dbReference type="PROSITE" id="PS51063">
    <property type="entry name" value="HTH_CRP_2"/>
    <property type="match status" value="1"/>
</dbReference>
<comment type="caution">
    <text evidence="6">The sequence shown here is derived from an EMBL/GenBank/DDBJ whole genome shotgun (WGS) entry which is preliminary data.</text>
</comment>
<dbReference type="InterPro" id="IPR012318">
    <property type="entry name" value="HTH_CRP"/>
</dbReference>
<keyword evidence="2" id="KW-0238">DNA-binding</keyword>